<evidence type="ECO:0000259" key="3">
    <source>
        <dbReference type="PROSITE" id="PS51186"/>
    </source>
</evidence>
<keyword evidence="2" id="KW-0012">Acyltransferase</keyword>
<evidence type="ECO:0000256" key="1">
    <source>
        <dbReference type="ARBA" id="ARBA00022679"/>
    </source>
</evidence>
<dbReference type="PROSITE" id="PS51186">
    <property type="entry name" value="GNAT"/>
    <property type="match status" value="1"/>
</dbReference>
<protein>
    <submittedName>
        <fullName evidence="4">Phosphinothricin N-acetyltransferase</fullName>
    </submittedName>
</protein>
<dbReference type="PANTHER" id="PTHR43072:SF23">
    <property type="entry name" value="UPF0039 PROTEIN C11D3.02C"/>
    <property type="match status" value="1"/>
</dbReference>
<dbReference type="GO" id="GO:0016747">
    <property type="term" value="F:acyltransferase activity, transferring groups other than amino-acyl groups"/>
    <property type="evidence" value="ECO:0007669"/>
    <property type="project" value="InterPro"/>
</dbReference>
<dbReference type="AlphaFoldDB" id="A0A066WMI0"/>
<feature type="domain" description="N-acetyltransferase" evidence="3">
    <location>
        <begin position="18"/>
        <end position="176"/>
    </location>
</feature>
<dbReference type="InterPro" id="IPR016181">
    <property type="entry name" value="Acyl_CoA_acyltransferase"/>
</dbReference>
<keyword evidence="5" id="KW-1185">Reference proteome</keyword>
<sequence>MKTHNFSSHQNSFIMTDLVYRNANNSDLKRIVEIYNTTIASRMVTADTELVSVESRQKWFDEHNPNNRPLWVIENSNKEIIGWVSFQSFYGRPAYNATVEISIYIDESQRGKGLGKQILSYCIEEAPKLGIKTLLGFIFSHNEPSLKLFRYFGFEDWATLPNIALLDEQEFGLKILGKRIA</sequence>
<dbReference type="SUPFAM" id="SSF55729">
    <property type="entry name" value="Acyl-CoA N-acyltransferases (Nat)"/>
    <property type="match status" value="1"/>
</dbReference>
<name>A0A066WMI0_9FLAO</name>
<accession>A0A066WMI0</accession>
<dbReference type="CDD" id="cd04301">
    <property type="entry name" value="NAT_SF"/>
    <property type="match status" value="1"/>
</dbReference>
<proteinExistence type="predicted"/>
<evidence type="ECO:0000313" key="5">
    <source>
        <dbReference type="Proteomes" id="UP000027064"/>
    </source>
</evidence>
<comment type="caution">
    <text evidence="4">The sequence shown here is derived from an EMBL/GenBank/DDBJ whole genome shotgun (WGS) entry which is preliminary data.</text>
</comment>
<dbReference type="EMBL" id="JNCA01000034">
    <property type="protein sequence ID" value="KDN53793.1"/>
    <property type="molecule type" value="Genomic_DNA"/>
</dbReference>
<dbReference type="eggNOG" id="COG1247">
    <property type="taxonomic scope" value="Bacteria"/>
</dbReference>
<keyword evidence="1 4" id="KW-0808">Transferase</keyword>
<dbReference type="Proteomes" id="UP000027064">
    <property type="component" value="Unassembled WGS sequence"/>
</dbReference>
<evidence type="ECO:0000313" key="4">
    <source>
        <dbReference type="EMBL" id="KDN53793.1"/>
    </source>
</evidence>
<gene>
    <name evidence="4" type="ORF">FEM21_31100</name>
</gene>
<dbReference type="Gene3D" id="3.40.630.30">
    <property type="match status" value="1"/>
</dbReference>
<organism evidence="4 5">
    <name type="scientific">Flavobacterium seoulense</name>
    <dbReference type="NCBI Taxonomy" id="1492738"/>
    <lineage>
        <taxon>Bacteria</taxon>
        <taxon>Pseudomonadati</taxon>
        <taxon>Bacteroidota</taxon>
        <taxon>Flavobacteriia</taxon>
        <taxon>Flavobacteriales</taxon>
        <taxon>Flavobacteriaceae</taxon>
        <taxon>Flavobacterium</taxon>
    </lineage>
</organism>
<dbReference type="STRING" id="1492738.FEM21_31100"/>
<reference evidence="4 5" key="1">
    <citation type="submission" date="2014-05" db="EMBL/GenBank/DDBJ databases">
        <title>Genome Sequence of Flavobacterium sp. EM1321.</title>
        <authorList>
            <person name="Shin S.-K."/>
            <person name="Yi H."/>
        </authorList>
    </citation>
    <scope>NUCLEOTIDE SEQUENCE [LARGE SCALE GENOMIC DNA]</scope>
    <source>
        <strain evidence="4 5">EM1321</strain>
    </source>
</reference>
<dbReference type="PANTHER" id="PTHR43072">
    <property type="entry name" value="N-ACETYLTRANSFERASE"/>
    <property type="match status" value="1"/>
</dbReference>
<dbReference type="Pfam" id="PF00583">
    <property type="entry name" value="Acetyltransf_1"/>
    <property type="match status" value="1"/>
</dbReference>
<evidence type="ECO:0000256" key="2">
    <source>
        <dbReference type="ARBA" id="ARBA00023315"/>
    </source>
</evidence>
<dbReference type="PATRIC" id="fig|1492738.3.peg.3095"/>
<dbReference type="RefSeq" id="WP_236353686.1">
    <property type="nucleotide sequence ID" value="NZ_JNCA01000034.1"/>
</dbReference>
<dbReference type="InterPro" id="IPR000182">
    <property type="entry name" value="GNAT_dom"/>
</dbReference>